<name>A0AAJ5C7S2_9BASI</name>
<comment type="caution">
    <text evidence="1">The sequence shown here is derived from an EMBL/GenBank/DDBJ whole genome shotgun (WGS) entry which is preliminary data.</text>
</comment>
<reference evidence="1" key="1">
    <citation type="submission" date="2023-10" db="EMBL/GenBank/DDBJ databases">
        <authorList>
            <person name="Guldener U."/>
        </authorList>
    </citation>
    <scope>NUCLEOTIDE SEQUENCE</scope>
    <source>
        <strain evidence="1">Mp4</strain>
    </source>
</reference>
<proteinExistence type="predicted"/>
<evidence type="ECO:0000313" key="2">
    <source>
        <dbReference type="Proteomes" id="UP001294444"/>
    </source>
</evidence>
<sequence length="122" mass="13365">MTHYAVAKIPSSDPSSLSGDGSCTESLELRKKASFRSTLFQITSFAFDRESHCSMDFHLQLPPSLSSIITTQGINALLHRHLAVPTAFLRDASLHIDLFNAKAAASTMVHLIILVRDVTPDQ</sequence>
<organism evidence="1 2">
    <name type="scientific">Melanopsichium pennsylvanicum</name>
    <dbReference type="NCBI Taxonomy" id="63383"/>
    <lineage>
        <taxon>Eukaryota</taxon>
        <taxon>Fungi</taxon>
        <taxon>Dikarya</taxon>
        <taxon>Basidiomycota</taxon>
        <taxon>Ustilaginomycotina</taxon>
        <taxon>Ustilaginomycetes</taxon>
        <taxon>Ustilaginales</taxon>
        <taxon>Ustilaginaceae</taxon>
        <taxon>Melanopsichium</taxon>
    </lineage>
</organism>
<gene>
    <name evidence="1" type="ORF">MEPE_05498</name>
</gene>
<protein>
    <submittedName>
        <fullName evidence="1">Uncharacterized protein</fullName>
    </submittedName>
</protein>
<accession>A0AAJ5C7S2</accession>
<dbReference type="Proteomes" id="UP001294444">
    <property type="component" value="Unassembled WGS sequence"/>
</dbReference>
<keyword evidence="2" id="KW-1185">Reference proteome</keyword>
<evidence type="ECO:0000313" key="1">
    <source>
        <dbReference type="EMBL" id="SNX86789.1"/>
    </source>
</evidence>
<dbReference type="AlphaFoldDB" id="A0AAJ5C7S2"/>
<dbReference type="EMBL" id="OAPG01000016">
    <property type="protein sequence ID" value="SNX86789.1"/>
    <property type="molecule type" value="Genomic_DNA"/>
</dbReference>